<proteinExistence type="predicted"/>
<keyword evidence="4 6" id="KW-0472">Membrane</keyword>
<feature type="transmembrane region" description="Helical" evidence="6">
    <location>
        <begin position="6"/>
        <end position="28"/>
    </location>
</feature>
<feature type="transmembrane region" description="Helical" evidence="6">
    <location>
        <begin position="40"/>
        <end position="59"/>
    </location>
</feature>
<dbReference type="PANTHER" id="PTHR16201:SF37">
    <property type="entry name" value="PQ-LOOP REPEAT-CONTAINING PROTEIN"/>
    <property type="match status" value="1"/>
</dbReference>
<feature type="region of interest" description="Disordered" evidence="5">
    <location>
        <begin position="243"/>
        <end position="289"/>
    </location>
</feature>
<dbReference type="SMART" id="SM00679">
    <property type="entry name" value="CTNS"/>
    <property type="match status" value="2"/>
</dbReference>
<reference evidence="8" key="3">
    <citation type="submission" date="2017-01" db="EMBL/GenBank/DDBJ databases">
        <authorList>
            <person name="Mah S.A."/>
            <person name="Swanson W.J."/>
            <person name="Moy G.W."/>
            <person name="Vacquier V.D."/>
        </authorList>
    </citation>
    <scope>NUCLEOTIDE SEQUENCE [LARGE SCALE GENOMIC DNA]</scope>
    <source>
        <strain evidence="8">65</strain>
    </source>
</reference>
<dbReference type="AlphaFoldDB" id="A0A061AN15"/>
<evidence type="ECO:0000313" key="8">
    <source>
        <dbReference type="EMBL" id="ONH66067.1"/>
    </source>
</evidence>
<dbReference type="VEuPathDB" id="FungiDB:BON22_4134"/>
<name>A0A061AN15_CYBFA</name>
<evidence type="ECO:0000313" key="9">
    <source>
        <dbReference type="Proteomes" id="UP000189513"/>
    </source>
</evidence>
<feature type="transmembrane region" description="Helical" evidence="6">
    <location>
        <begin position="192"/>
        <end position="213"/>
    </location>
</feature>
<dbReference type="PANTHER" id="PTHR16201">
    <property type="entry name" value="SEVEN TRANSMEMBRANE PROTEIN 1-RELATED"/>
    <property type="match status" value="1"/>
</dbReference>
<evidence type="ECO:0000256" key="5">
    <source>
        <dbReference type="SAM" id="MobiDB-lite"/>
    </source>
</evidence>
<dbReference type="EMBL" id="MPUK01000008">
    <property type="protein sequence ID" value="ONH66067.1"/>
    <property type="molecule type" value="Genomic_DNA"/>
</dbReference>
<evidence type="ECO:0000256" key="3">
    <source>
        <dbReference type="ARBA" id="ARBA00022989"/>
    </source>
</evidence>
<keyword evidence="2 6" id="KW-0812">Transmembrane</keyword>
<evidence type="ECO:0000256" key="4">
    <source>
        <dbReference type="ARBA" id="ARBA00023136"/>
    </source>
</evidence>
<organism evidence="7">
    <name type="scientific">Cyberlindnera fabianii</name>
    <name type="common">Yeast</name>
    <name type="synonym">Hansenula fabianii</name>
    <dbReference type="NCBI Taxonomy" id="36022"/>
    <lineage>
        <taxon>Eukaryota</taxon>
        <taxon>Fungi</taxon>
        <taxon>Dikarya</taxon>
        <taxon>Ascomycota</taxon>
        <taxon>Saccharomycotina</taxon>
        <taxon>Saccharomycetes</taxon>
        <taxon>Phaffomycetales</taxon>
        <taxon>Phaffomycetaceae</taxon>
        <taxon>Cyberlindnera</taxon>
    </lineage>
</organism>
<evidence type="ECO:0000313" key="7">
    <source>
        <dbReference type="EMBL" id="CDR38522.1"/>
    </source>
</evidence>
<reference evidence="9" key="2">
    <citation type="journal article" date="2017" name="Genome Announc.">
        <title>Genome sequences of Cyberlindnera fabianii 65, Pichia kudriavzevii 129, and Saccharomyces cerevisiae 131 isolated from fermented masau fruits in Zimbabwe.</title>
        <authorList>
            <person name="van Rijswijck I.M.H."/>
            <person name="Derks M.F.L."/>
            <person name="Abee T."/>
            <person name="de Ridder D."/>
            <person name="Smid E.J."/>
        </authorList>
    </citation>
    <scope>NUCLEOTIDE SEQUENCE [LARGE SCALE GENOMIC DNA]</scope>
    <source>
        <strain evidence="9">65</strain>
    </source>
</reference>
<dbReference type="InterPro" id="IPR006603">
    <property type="entry name" value="PQ-loop_rpt"/>
</dbReference>
<dbReference type="FunFam" id="1.20.1280.290:FF:000024">
    <property type="entry name" value="Putative membrane protein"/>
    <property type="match status" value="1"/>
</dbReference>
<dbReference type="Proteomes" id="UP000189513">
    <property type="component" value="Unassembled WGS sequence"/>
</dbReference>
<feature type="transmembrane region" description="Helical" evidence="6">
    <location>
        <begin position="71"/>
        <end position="90"/>
    </location>
</feature>
<gene>
    <name evidence="8" type="ORF">BON22_4134</name>
    <name evidence="7" type="ORF">CYFA0S_02e02608g</name>
</gene>
<dbReference type="EMBL" id="LK052887">
    <property type="protein sequence ID" value="CDR38522.1"/>
    <property type="molecule type" value="Genomic_DNA"/>
</dbReference>
<evidence type="ECO:0000256" key="2">
    <source>
        <dbReference type="ARBA" id="ARBA00022692"/>
    </source>
</evidence>
<feature type="transmembrane region" description="Helical" evidence="6">
    <location>
        <begin position="131"/>
        <end position="151"/>
    </location>
</feature>
<reference evidence="7" key="1">
    <citation type="journal article" date="2014" name="Genome Announc.">
        <title>Genome sequence of the yeast Cyberlindnera fabianii (Hansenula fabianii).</title>
        <authorList>
            <person name="Freel K.C."/>
            <person name="Sarilar V."/>
            <person name="Neuveglise C."/>
            <person name="Devillers H."/>
            <person name="Friedrich A."/>
            <person name="Schacherer J."/>
        </authorList>
    </citation>
    <scope>NUCLEOTIDE SEQUENCE</scope>
    <source>
        <strain evidence="7">YJS4271</strain>
    </source>
</reference>
<dbReference type="Pfam" id="PF04193">
    <property type="entry name" value="PQ-loop"/>
    <property type="match status" value="1"/>
</dbReference>
<dbReference type="OrthoDB" id="407617at2759"/>
<keyword evidence="3 6" id="KW-1133">Transmembrane helix</keyword>
<evidence type="ECO:0000256" key="1">
    <source>
        <dbReference type="ARBA" id="ARBA00004141"/>
    </source>
</evidence>
<dbReference type="Gene3D" id="1.20.1280.290">
    <property type="match status" value="1"/>
</dbReference>
<feature type="compositionally biased region" description="Polar residues" evidence="5">
    <location>
        <begin position="257"/>
        <end position="289"/>
    </location>
</feature>
<evidence type="ECO:0000256" key="6">
    <source>
        <dbReference type="SAM" id="Phobius"/>
    </source>
</evidence>
<accession>A0A061AN15</accession>
<keyword evidence="9" id="KW-1185">Reference proteome</keyword>
<protein>
    <submittedName>
        <fullName evidence="7">CYFA0S02e02608g1_1</fullName>
    </submittedName>
    <submittedName>
        <fullName evidence="8">Lysosomal amino acid transporter 1</fullName>
    </submittedName>
</protein>
<sequence>MISEKAATVLATIGTVCWCVQLIPQIWYNWRRKNCEGFPPIMMFLWAFCGIPFSIYFISTRANIVVQIQPQLFYVFCLIAWVQTLYYPPVQMNRKKIFIIVTSFVLFSAAMEGGFISFLRNLHDKGTTWPTLIFGVLASVCLAAGLVPPYIELSKRQGRVVGIHFLFLAVDLSGALFSALSVVFGNMDVMGIILYCVCAAMEIGIFTSHFIWLCRFRWFGNGPESDDEEKSIVPTEENVTVMTIEGEEDKSSETKRATANTDQEISTETVKGDAQSTHSKTNSEITTTA</sequence>
<feature type="transmembrane region" description="Helical" evidence="6">
    <location>
        <begin position="163"/>
        <end position="186"/>
    </location>
</feature>
<dbReference type="InterPro" id="IPR051415">
    <property type="entry name" value="LAAT-1"/>
</dbReference>
<dbReference type="GO" id="GO:0016020">
    <property type="term" value="C:membrane"/>
    <property type="evidence" value="ECO:0007669"/>
    <property type="project" value="UniProtKB-SubCell"/>
</dbReference>
<dbReference type="OMA" id="FCISRAT"/>
<comment type="subcellular location">
    <subcellularLocation>
        <location evidence="1">Membrane</location>
        <topology evidence="1">Multi-pass membrane protein</topology>
    </subcellularLocation>
</comment>
<feature type="transmembrane region" description="Helical" evidence="6">
    <location>
        <begin position="97"/>
        <end position="119"/>
    </location>
</feature>